<dbReference type="STRING" id="321763.SAMN04488692_10824"/>
<feature type="domain" description="4Fe-4S ferredoxin-type" evidence="5">
    <location>
        <begin position="185"/>
        <end position="216"/>
    </location>
</feature>
<dbReference type="AlphaFoldDB" id="A0A1G9MC74"/>
<sequence>MEKLTAALRKKAKKALQSGEVDAVIGWKKGVFSWQSPPKIFENSKELDELIVDEFCATNLSKYLTREFLQNKKVGIPLRGCDSLAFNQLSQDGQIDREKLLLWGISCSGILDPQKLKKQGLRSDFQKAADSENLLLSKCQRCPQQKPLGCDEMLCGEEDFDGEDKDEEGFEDVEELEEWSREKRYNFWQEQLSSCIKCFACRNVCPACSCLECIFDDPDSPHLSKAKHPSDDMFFHLLRSYHVAGRCVDCGECERVCPANIPLQLLNRKLTRDINVLFGSHRAGVDEDKPSPLLSFETDDSVSFEPEED</sequence>
<dbReference type="SUPFAM" id="SSF46548">
    <property type="entry name" value="alpha-helical ferredoxin"/>
    <property type="match status" value="1"/>
</dbReference>
<evidence type="ECO:0000259" key="5">
    <source>
        <dbReference type="PROSITE" id="PS51379"/>
    </source>
</evidence>
<proteinExistence type="predicted"/>
<dbReference type="Gene3D" id="1.10.1060.10">
    <property type="entry name" value="Alpha-helical ferredoxin"/>
    <property type="match status" value="1"/>
</dbReference>
<evidence type="ECO:0000256" key="2">
    <source>
        <dbReference type="ARBA" id="ARBA00023004"/>
    </source>
</evidence>
<name>A0A1G9MC74_9FIRM</name>
<dbReference type="Proteomes" id="UP000199476">
    <property type="component" value="Unassembled WGS sequence"/>
</dbReference>
<evidence type="ECO:0000256" key="3">
    <source>
        <dbReference type="ARBA" id="ARBA00023014"/>
    </source>
</evidence>
<dbReference type="InterPro" id="IPR017896">
    <property type="entry name" value="4Fe4S_Fe-S-bd"/>
</dbReference>
<dbReference type="InterPro" id="IPR009051">
    <property type="entry name" value="Helical_ferredxn"/>
</dbReference>
<keyword evidence="3" id="KW-0411">Iron-sulfur</keyword>
<dbReference type="GO" id="GO:0046872">
    <property type="term" value="F:metal ion binding"/>
    <property type="evidence" value="ECO:0007669"/>
    <property type="project" value="UniProtKB-KW"/>
</dbReference>
<dbReference type="Pfam" id="PF13183">
    <property type="entry name" value="Fer4_8"/>
    <property type="match status" value="1"/>
</dbReference>
<dbReference type="OrthoDB" id="9773828at2"/>
<evidence type="ECO:0000313" key="6">
    <source>
        <dbReference type="EMBL" id="SDL71872.1"/>
    </source>
</evidence>
<dbReference type="PROSITE" id="PS51379">
    <property type="entry name" value="4FE4S_FER_2"/>
    <property type="match status" value="2"/>
</dbReference>
<feature type="domain" description="4Fe-4S ferredoxin-type" evidence="5">
    <location>
        <begin position="238"/>
        <end position="268"/>
    </location>
</feature>
<evidence type="ECO:0000256" key="1">
    <source>
        <dbReference type="ARBA" id="ARBA00022723"/>
    </source>
</evidence>
<gene>
    <name evidence="6" type="ORF">SAMN04488692_10824</name>
</gene>
<organism evidence="6 7">
    <name type="scientific">Halarsenatibacter silvermanii</name>
    <dbReference type="NCBI Taxonomy" id="321763"/>
    <lineage>
        <taxon>Bacteria</taxon>
        <taxon>Bacillati</taxon>
        <taxon>Bacillota</taxon>
        <taxon>Clostridia</taxon>
        <taxon>Halanaerobiales</taxon>
        <taxon>Halarsenatibacteraceae</taxon>
        <taxon>Halarsenatibacter</taxon>
    </lineage>
</organism>
<keyword evidence="1" id="KW-0479">Metal-binding</keyword>
<accession>A0A1G9MC74</accession>
<dbReference type="GO" id="GO:0051536">
    <property type="term" value="F:iron-sulfur cluster binding"/>
    <property type="evidence" value="ECO:0007669"/>
    <property type="project" value="UniProtKB-KW"/>
</dbReference>
<dbReference type="PROSITE" id="PS00198">
    <property type="entry name" value="4FE4S_FER_1"/>
    <property type="match status" value="1"/>
</dbReference>
<reference evidence="6 7" key="1">
    <citation type="submission" date="2016-10" db="EMBL/GenBank/DDBJ databases">
        <authorList>
            <person name="de Groot N.N."/>
        </authorList>
    </citation>
    <scope>NUCLEOTIDE SEQUENCE [LARGE SCALE GENOMIC DNA]</scope>
    <source>
        <strain evidence="6 7">SLAS-1</strain>
    </source>
</reference>
<dbReference type="EMBL" id="FNGO01000008">
    <property type="protein sequence ID" value="SDL71872.1"/>
    <property type="molecule type" value="Genomic_DNA"/>
</dbReference>
<dbReference type="RefSeq" id="WP_089759515.1">
    <property type="nucleotide sequence ID" value="NZ_FNGO01000008.1"/>
</dbReference>
<feature type="region of interest" description="Disordered" evidence="4">
    <location>
        <begin position="286"/>
        <end position="309"/>
    </location>
</feature>
<evidence type="ECO:0000313" key="7">
    <source>
        <dbReference type="Proteomes" id="UP000199476"/>
    </source>
</evidence>
<protein>
    <submittedName>
        <fullName evidence="6">4Fe-4S dicluster domain-containing protein</fullName>
    </submittedName>
</protein>
<keyword evidence="7" id="KW-1185">Reference proteome</keyword>
<dbReference type="InterPro" id="IPR017900">
    <property type="entry name" value="4Fe4S_Fe_S_CS"/>
</dbReference>
<keyword evidence="2" id="KW-0408">Iron</keyword>
<feature type="compositionally biased region" description="Acidic residues" evidence="4">
    <location>
        <begin position="297"/>
        <end position="309"/>
    </location>
</feature>
<evidence type="ECO:0000256" key="4">
    <source>
        <dbReference type="SAM" id="MobiDB-lite"/>
    </source>
</evidence>